<sequence length="252" mass="28738">MKIAADRFTRELEQLHRDGYVLFEGVLNAEETAQIKHGIMAAFEGKDERVMLQGPMFEHGEVFEELVDHPVISEFIEEVLGQDCQLSSMNGMRTQHHNAVSKWHVDEALFFPLPEGVELDARIQLPVYLMNALYYLEDVTEELGPTQVVPGSHRAGKDLGFTEHIESYNGQGPVSILAKAGDCLVFNSQIWHRGAPHTSHSPRYVQQVIYRKKFIVPHLSHDNNVFYKAPEDVIARANPRRRRLLGHNSQIF</sequence>
<dbReference type="OrthoDB" id="9796766at2"/>
<dbReference type="AlphaFoldDB" id="A0A4P8XKJ3"/>
<organism evidence="1 2">
    <name type="scientific">Paenibacillus algicola</name>
    <dbReference type="NCBI Taxonomy" id="2565926"/>
    <lineage>
        <taxon>Bacteria</taxon>
        <taxon>Bacillati</taxon>
        <taxon>Bacillota</taxon>
        <taxon>Bacilli</taxon>
        <taxon>Bacillales</taxon>
        <taxon>Paenibacillaceae</taxon>
        <taxon>Paenibacillus</taxon>
    </lineage>
</organism>
<keyword evidence="2" id="KW-1185">Reference proteome</keyword>
<proteinExistence type="predicted"/>
<protein>
    <submittedName>
        <fullName evidence="1">Phytanoyl-CoA dioxygenase</fullName>
    </submittedName>
</protein>
<dbReference type="Proteomes" id="UP000300879">
    <property type="component" value="Chromosome"/>
</dbReference>
<dbReference type="PANTHER" id="PTHR37563:SF2">
    <property type="entry name" value="PHYTANOYL-COA DIOXYGENASE FAMILY PROTEIN (AFU_ORTHOLOGUE AFUA_2G03330)"/>
    <property type="match status" value="1"/>
</dbReference>
<dbReference type="SUPFAM" id="SSF51197">
    <property type="entry name" value="Clavaminate synthase-like"/>
    <property type="match status" value="1"/>
</dbReference>
<keyword evidence="1" id="KW-0560">Oxidoreductase</keyword>
<dbReference type="KEGG" id="palo:E6C60_2525"/>
<dbReference type="GO" id="GO:0016706">
    <property type="term" value="F:2-oxoglutarate-dependent dioxygenase activity"/>
    <property type="evidence" value="ECO:0007669"/>
    <property type="project" value="UniProtKB-ARBA"/>
</dbReference>
<dbReference type="RefSeq" id="WP_138226140.1">
    <property type="nucleotide sequence ID" value="NZ_CP040396.1"/>
</dbReference>
<dbReference type="Pfam" id="PF05721">
    <property type="entry name" value="PhyH"/>
    <property type="match status" value="1"/>
</dbReference>
<dbReference type="InterPro" id="IPR051961">
    <property type="entry name" value="Fungal_Metabolite_Diox"/>
</dbReference>
<dbReference type="PANTHER" id="PTHR37563">
    <property type="entry name" value="PHYTANOYL-COA DIOXYGENASE FAMILY PROTEIN (AFU_ORTHOLOGUE AFUA_2G03330)"/>
    <property type="match status" value="1"/>
</dbReference>
<keyword evidence="1" id="KW-0223">Dioxygenase</keyword>
<dbReference type="InterPro" id="IPR008775">
    <property type="entry name" value="Phytyl_CoA_dOase-like"/>
</dbReference>
<dbReference type="Gene3D" id="2.60.120.620">
    <property type="entry name" value="q2cbj1_9rhob like domain"/>
    <property type="match status" value="1"/>
</dbReference>
<dbReference type="EMBL" id="CP040396">
    <property type="protein sequence ID" value="QCT03237.1"/>
    <property type="molecule type" value="Genomic_DNA"/>
</dbReference>
<evidence type="ECO:0000313" key="1">
    <source>
        <dbReference type="EMBL" id="QCT03237.1"/>
    </source>
</evidence>
<evidence type="ECO:0000313" key="2">
    <source>
        <dbReference type="Proteomes" id="UP000300879"/>
    </source>
</evidence>
<name>A0A4P8XKJ3_9BACL</name>
<gene>
    <name evidence="1" type="ORF">E6C60_2525</name>
</gene>
<accession>A0A4P8XKJ3</accession>
<reference evidence="1 2" key="1">
    <citation type="submission" date="2019-05" db="EMBL/GenBank/DDBJ databases">
        <authorList>
            <person name="Chen C."/>
        </authorList>
    </citation>
    <scope>NUCLEOTIDE SEQUENCE [LARGE SCALE GENOMIC DNA]</scope>
    <source>
        <strain evidence="1 2">HB172198</strain>
    </source>
</reference>